<name>A0ABX6YLT2_9MICO</name>
<evidence type="ECO:0000313" key="4">
    <source>
        <dbReference type="Proteomes" id="UP000662814"/>
    </source>
</evidence>
<dbReference type="Proteomes" id="UP000662814">
    <property type="component" value="Chromosome"/>
</dbReference>
<reference evidence="3 4" key="1">
    <citation type="submission" date="2020-12" db="EMBL/GenBank/DDBJ databases">
        <title>Microbacterium sp. HY060.</title>
        <authorList>
            <person name="Zhou J."/>
        </authorList>
    </citation>
    <scope>NUCLEOTIDE SEQUENCE [LARGE SCALE GENOMIC DNA]</scope>
    <source>
        <strain evidence="3 4">HY60</strain>
    </source>
</reference>
<keyword evidence="3" id="KW-0378">Hydrolase</keyword>
<keyword evidence="1" id="KW-0812">Transmembrane</keyword>
<feature type="transmembrane region" description="Helical" evidence="1">
    <location>
        <begin position="248"/>
        <end position="267"/>
    </location>
</feature>
<keyword evidence="4" id="KW-1185">Reference proteome</keyword>
<proteinExistence type="predicted"/>
<feature type="transmembrane region" description="Helical" evidence="1">
    <location>
        <begin position="207"/>
        <end position="228"/>
    </location>
</feature>
<feature type="transmembrane region" description="Helical" evidence="1">
    <location>
        <begin position="15"/>
        <end position="32"/>
    </location>
</feature>
<dbReference type="RefSeq" id="WP_166988533.1">
    <property type="nucleotide sequence ID" value="NZ_CP061169.1"/>
</dbReference>
<evidence type="ECO:0000259" key="2">
    <source>
        <dbReference type="Pfam" id="PF02517"/>
    </source>
</evidence>
<keyword evidence="1" id="KW-0472">Membrane</keyword>
<accession>A0ABX6YLT2</accession>
<feature type="transmembrane region" description="Helical" evidence="1">
    <location>
        <begin position="150"/>
        <end position="169"/>
    </location>
</feature>
<dbReference type="EMBL" id="CP061169">
    <property type="protein sequence ID" value="QPZ39287.1"/>
    <property type="molecule type" value="Genomic_DNA"/>
</dbReference>
<feature type="domain" description="CAAX prenyl protease 2/Lysostaphin resistance protein A-like" evidence="2">
    <location>
        <begin position="119"/>
        <end position="211"/>
    </location>
</feature>
<keyword evidence="3" id="KW-0482">Metalloprotease</keyword>
<dbReference type="GO" id="GO:0008237">
    <property type="term" value="F:metallopeptidase activity"/>
    <property type="evidence" value="ECO:0007669"/>
    <property type="project" value="UniProtKB-KW"/>
</dbReference>
<feature type="transmembrane region" description="Helical" evidence="1">
    <location>
        <begin position="38"/>
        <end position="62"/>
    </location>
</feature>
<keyword evidence="3" id="KW-0645">Protease</keyword>
<gene>
    <name evidence="3" type="ORF">HCR76_04295</name>
</gene>
<protein>
    <submittedName>
        <fullName evidence="3">CPBP family intramembrane metalloprotease</fullName>
    </submittedName>
</protein>
<keyword evidence="1" id="KW-1133">Transmembrane helix</keyword>
<evidence type="ECO:0000313" key="3">
    <source>
        <dbReference type="EMBL" id="QPZ39287.1"/>
    </source>
</evidence>
<dbReference type="PANTHER" id="PTHR39430">
    <property type="entry name" value="MEMBRANE-ASSOCIATED PROTEASE-RELATED"/>
    <property type="match status" value="1"/>
</dbReference>
<feature type="transmembrane region" description="Helical" evidence="1">
    <location>
        <begin position="175"/>
        <end position="195"/>
    </location>
</feature>
<dbReference type="PANTHER" id="PTHR39430:SF1">
    <property type="entry name" value="PROTEASE"/>
    <property type="match status" value="1"/>
</dbReference>
<organism evidence="3 4">
    <name type="scientific">Paramicrobacterium chengjingii</name>
    <dbReference type="NCBI Taxonomy" id="2769067"/>
    <lineage>
        <taxon>Bacteria</taxon>
        <taxon>Bacillati</taxon>
        <taxon>Actinomycetota</taxon>
        <taxon>Actinomycetes</taxon>
        <taxon>Micrococcales</taxon>
        <taxon>Microbacteriaceae</taxon>
        <taxon>Paramicrobacterium</taxon>
    </lineage>
</organism>
<feature type="transmembrane region" description="Helical" evidence="1">
    <location>
        <begin position="116"/>
        <end position="138"/>
    </location>
</feature>
<sequence length="291" mass="30350">MTLSAVIRRIIEHPIIWLAAGAIAIGGAYALITSPSPVIGPFGTVVLPLLGSLIGLLLYRLVMHAMAGRPTPELTRRRSLFETLYGIEVGLVFVALTVATISLLGGYTFEWASGDILSVITTVVAVNVGAAVIEELIFRGLALQALEKLGGSWVALAATSLLFGLLHLANPGATVWSACAITLEAGVLLGSAFLWRRSLWFAIGLHFAWNTTEGLLGIPVSGHAYSGLFTVTAHGSPLLTGGAFGLEASIVPVAVSVLLSIPMLVLAHRRGNLVPLSHAARRTTAHAVAGS</sequence>
<dbReference type="Pfam" id="PF02517">
    <property type="entry name" value="Rce1-like"/>
    <property type="match status" value="1"/>
</dbReference>
<feature type="transmembrane region" description="Helical" evidence="1">
    <location>
        <begin position="83"/>
        <end position="104"/>
    </location>
</feature>
<evidence type="ECO:0000256" key="1">
    <source>
        <dbReference type="SAM" id="Phobius"/>
    </source>
</evidence>
<dbReference type="InterPro" id="IPR003675">
    <property type="entry name" value="Rce1/LyrA-like_dom"/>
</dbReference>